<dbReference type="Proteomes" id="UP001164539">
    <property type="component" value="Chromosome 3"/>
</dbReference>
<name>A0ACC1YI42_MELAZ</name>
<accession>A0ACC1YI42</accession>
<evidence type="ECO:0000313" key="1">
    <source>
        <dbReference type="EMBL" id="KAJ4723087.1"/>
    </source>
</evidence>
<gene>
    <name evidence="1" type="ORF">OWV82_006498</name>
</gene>
<reference evidence="1 2" key="1">
    <citation type="journal article" date="2023" name="Science">
        <title>Complex scaffold remodeling in plant triterpene biosynthesis.</title>
        <authorList>
            <person name="De La Pena R."/>
            <person name="Hodgson H."/>
            <person name="Liu J.C."/>
            <person name="Stephenson M.J."/>
            <person name="Martin A.C."/>
            <person name="Owen C."/>
            <person name="Harkess A."/>
            <person name="Leebens-Mack J."/>
            <person name="Jimenez L.E."/>
            <person name="Osbourn A."/>
            <person name="Sattely E.S."/>
        </authorList>
    </citation>
    <scope>NUCLEOTIDE SEQUENCE [LARGE SCALE GENOMIC DNA]</scope>
    <source>
        <strain evidence="2">cv. JPN11</strain>
        <tissue evidence="1">Leaf</tissue>
    </source>
</reference>
<proteinExistence type="predicted"/>
<keyword evidence="2" id="KW-1185">Reference proteome</keyword>
<organism evidence="1 2">
    <name type="scientific">Melia azedarach</name>
    <name type="common">Chinaberry tree</name>
    <dbReference type="NCBI Taxonomy" id="155640"/>
    <lineage>
        <taxon>Eukaryota</taxon>
        <taxon>Viridiplantae</taxon>
        <taxon>Streptophyta</taxon>
        <taxon>Embryophyta</taxon>
        <taxon>Tracheophyta</taxon>
        <taxon>Spermatophyta</taxon>
        <taxon>Magnoliopsida</taxon>
        <taxon>eudicotyledons</taxon>
        <taxon>Gunneridae</taxon>
        <taxon>Pentapetalae</taxon>
        <taxon>rosids</taxon>
        <taxon>malvids</taxon>
        <taxon>Sapindales</taxon>
        <taxon>Meliaceae</taxon>
        <taxon>Melia</taxon>
    </lineage>
</organism>
<protein>
    <submittedName>
        <fullName evidence="1">Ralf-like 32</fullName>
    </submittedName>
</protein>
<dbReference type="EMBL" id="CM051396">
    <property type="protein sequence ID" value="KAJ4723087.1"/>
    <property type="molecule type" value="Genomic_DNA"/>
</dbReference>
<comment type="caution">
    <text evidence="1">The sequence shown here is derived from an EMBL/GenBank/DDBJ whole genome shotgun (WGS) entry which is preliminary data.</text>
</comment>
<evidence type="ECO:0000313" key="2">
    <source>
        <dbReference type="Proteomes" id="UP001164539"/>
    </source>
</evidence>
<sequence length="115" mass="12434">MKINRNITYSLCLLLLVALLSVNTAAVDTKESEEYGECNGKSMEECGRIIEEEEEEEKFLMGSLAGGRTISPGALKADAPVCRGGRGQPYSSTSCLPPPSNPPQRGCPMVYMCRS</sequence>